<accession>A0A1Z5KMI5</accession>
<feature type="compositionally biased region" description="Basic and acidic residues" evidence="1">
    <location>
        <begin position="391"/>
        <end position="404"/>
    </location>
</feature>
<feature type="compositionally biased region" description="Basic and acidic residues" evidence="1">
    <location>
        <begin position="1262"/>
        <end position="1293"/>
    </location>
</feature>
<protein>
    <recommendedName>
        <fullName evidence="2">Integrase catalytic domain-containing protein</fullName>
    </recommendedName>
</protein>
<dbReference type="GO" id="GO:0003676">
    <property type="term" value="F:nucleic acid binding"/>
    <property type="evidence" value="ECO:0007669"/>
    <property type="project" value="InterPro"/>
</dbReference>
<feature type="region of interest" description="Disordered" evidence="1">
    <location>
        <begin position="1250"/>
        <end position="1351"/>
    </location>
</feature>
<comment type="caution">
    <text evidence="3">The sequence shown here is derived from an EMBL/GenBank/DDBJ whole genome shotgun (WGS) entry which is preliminary data.</text>
</comment>
<feature type="compositionally biased region" description="Basic and acidic residues" evidence="1">
    <location>
        <begin position="325"/>
        <end position="337"/>
    </location>
</feature>
<dbReference type="SUPFAM" id="SSF53098">
    <property type="entry name" value="Ribonuclease H-like"/>
    <property type="match status" value="1"/>
</dbReference>
<dbReference type="PROSITE" id="PS50994">
    <property type="entry name" value="INTEGRASE"/>
    <property type="match status" value="1"/>
</dbReference>
<feature type="non-terminal residue" evidence="3">
    <location>
        <position position="1"/>
    </location>
</feature>
<dbReference type="InterPro" id="IPR012337">
    <property type="entry name" value="RNaseH-like_sf"/>
</dbReference>
<dbReference type="Proteomes" id="UP000198406">
    <property type="component" value="Unassembled WGS sequence"/>
</dbReference>
<feature type="non-terminal residue" evidence="3">
    <location>
        <position position="1955"/>
    </location>
</feature>
<proteinExistence type="predicted"/>
<dbReference type="OrthoDB" id="41786at2759"/>
<gene>
    <name evidence="3" type="ORF">FisN_UnNu101</name>
</gene>
<sequence>GAPDASFTRSVNLVPATPYCFRDPNPYRAEKSFKDRISGLDPKFSPTANDYRLVELADAAFNHCITHGLDTPFFMNDPADLSRVIDLFVYHGKFTFDEVAKHLEDMIKSGVFDQYMINSLSDSAAFLFNSLERSFQRTIRTSLSSAHARLGPLVWMKITEEVLPNAFRRVSELEEVFRKRKLVETPGENVAAWANAQMETLQELEANDQLPRDHLVILQQQLCTCSVEGFRVHWHTKLASLSDFVRLSAGKSKEVAERMSGYTNYRRILHEAKDVYSNLKEDWGPAKGTTTEVSANAAAIKSLKAEFKTLKSKFESNGTKTASSKTKDKKANKDKAATKTGGGDGEKKGGGSTETRWTRIAPKDGEPTTMTKYGKTFYYCAKCKRWNQTHGTDEHKSKEEKPADAKPAAPAANEIGREGEPFDRGPFLSLLSVLIGRLLLELSPKHFILCWLIVECFSWWRHFRVAATISKWLRAQSAAHRRSLGLRPRFKPLPERLISLPCRFMVLSSIMTSMWRVTLTLGAPGVVYGVNLVPAWHGCHQFHPSERSRRLRRPPDPSSSSKASNCQHGEGGVFRRRKQNRFVEPARARRENVEDDFEVIPRWALELPDMIDRNGHLNTESFDLPCPPNEHPTPWHLLDDTSLFCYPTGHSLPEGATETMLLREGDNSVDKSRAYFAPYAKLPPSIYALPALHQVHVAGKPTMANLFPVIWDTGATVAVTFDRDDFTSYTPTTGDTVLSGFAAGSSIAGTGTLEWTATLSNGKGFTFRIPGLHVPEANVRLFSPQSYCQLVKAQRNDEPRFSGDSSLIHVDLLDGHFLDIAYSPENNLPTLEMFRKQSVALNAAKIQNCVTTAENQNLSEAQKFLLRLHFRFVHRSMKSIQALLKTGALGNSAEVQAAARCMIPKCAACMYGKGKRKSTGAKLTVDRQSKVLSKDILIPGQKVSMDHFSVSTRGRLYSGFGGTKDDEKFKGGVIFVDHASGFVYVVHVLNFTAGEALRAKLEFESAMANHGITVVQYHTDNGTFTAQEFAKQIDTNYQSMTLSGPGAHHQNAVAERAIGSIISLARTTMLHAKLRWPKAISSDLWPQAIDYVVQNFNYGPGENNTSPADMIFRTTTDRKVFADMHVWGSPAYILNPKLQDGHKIPKFEPRSRRGVFLGLSKRHASNVPVVLNLETNRISAQFHVVVDDWFATVSNVVGADDSVDPKTWADIFASSRFQVFFDEDDPIDLDDEWLSQEELHVRIQERSRKIRSVQDNASPPVDFDKVHQRLRTDAEPTTEKSSSEPTLQREQEQKTVTTPVKLPEPNSKPVEPIPAPKVAVDAKPPSSSPRKKTPAAPTEPRRSTRERRAPRKFNEFITNVASVVLAPIPRETFSFIASIHSGLVACWDSELGEFDLRDPVAFAAMQRVKKPKKGSDPDYPMYHQAMSSAEYREWQDAMVKEIRMLEKMGTWRKIPRASVPANKRVIKSTWAFRLKRSPDGTPTKYKARFCVRGDMEIKGVDYFESYSPVVQWSTVRLLLIMSIVHGMHTRQVDYVNAFAQAPLPPTEECYIEMPQGFHDDGEDTVLMLQKTLYGKSDSPLRFFNLLKDTLEKHGFKQLVDIDACLFVHEKIICLTYVDDCLWFSLDEKCMDEMIEAIDKVLTLTVESKDVSAFLGIQFTRRGDTIELTQKGLINRVIEATDMADCNSCDTPAENKPLGKDLAGAAFAESWNYASVVGMLLYLSSNSRPDIAFAVHQCARFTHSPRQSHAKAIKRIVRYLKGTADRGLVMRPTKELKIDCFVDADFAGLWGAEDPEDPISVKSRTGYILTLGNCPLLWVSKLQSEISLSTMESEYVALSTAMRDVLPMRRLVTAVAKAITGEDQVESIAHSDVFEDNNGALTLATIPRMTPRSKHYATKYHFFRQHVQSGELKINKIDTKEQLADIMTKGLPRETFTYLRDKLMGWNESGPSSSER</sequence>
<evidence type="ECO:0000313" key="3">
    <source>
        <dbReference type="EMBL" id="GAX27282.1"/>
    </source>
</evidence>
<organism evidence="3 4">
    <name type="scientific">Fistulifera solaris</name>
    <name type="common">Oleaginous diatom</name>
    <dbReference type="NCBI Taxonomy" id="1519565"/>
    <lineage>
        <taxon>Eukaryota</taxon>
        <taxon>Sar</taxon>
        <taxon>Stramenopiles</taxon>
        <taxon>Ochrophyta</taxon>
        <taxon>Bacillariophyta</taxon>
        <taxon>Bacillariophyceae</taxon>
        <taxon>Bacillariophycidae</taxon>
        <taxon>Naviculales</taxon>
        <taxon>Naviculaceae</taxon>
        <taxon>Fistulifera</taxon>
    </lineage>
</organism>
<reference evidence="3 4" key="1">
    <citation type="journal article" date="2015" name="Plant Cell">
        <title>Oil accumulation by the oleaginous diatom Fistulifera solaris as revealed by the genome and transcriptome.</title>
        <authorList>
            <person name="Tanaka T."/>
            <person name="Maeda Y."/>
            <person name="Veluchamy A."/>
            <person name="Tanaka M."/>
            <person name="Abida H."/>
            <person name="Marechal E."/>
            <person name="Bowler C."/>
            <person name="Muto M."/>
            <person name="Sunaga Y."/>
            <person name="Tanaka M."/>
            <person name="Yoshino T."/>
            <person name="Taniguchi T."/>
            <person name="Fukuda Y."/>
            <person name="Nemoto M."/>
            <person name="Matsumoto M."/>
            <person name="Wong P.S."/>
            <person name="Aburatani S."/>
            <person name="Fujibuchi W."/>
        </authorList>
    </citation>
    <scope>NUCLEOTIDE SEQUENCE [LARGE SCALE GENOMIC DNA]</scope>
    <source>
        <strain evidence="3 4">JPCC DA0580</strain>
    </source>
</reference>
<feature type="region of interest" description="Disordered" evidence="1">
    <location>
        <begin position="390"/>
        <end position="418"/>
    </location>
</feature>
<dbReference type="InterPro" id="IPR043502">
    <property type="entry name" value="DNA/RNA_pol_sf"/>
</dbReference>
<dbReference type="Gene3D" id="3.30.420.10">
    <property type="entry name" value="Ribonuclease H-like superfamily/Ribonuclease H"/>
    <property type="match status" value="1"/>
</dbReference>
<feature type="compositionally biased region" description="Low complexity" evidence="1">
    <location>
        <begin position="1316"/>
        <end position="1325"/>
    </location>
</feature>
<feature type="region of interest" description="Disordered" evidence="1">
    <location>
        <begin position="315"/>
        <end position="365"/>
    </location>
</feature>
<evidence type="ECO:0000256" key="1">
    <source>
        <dbReference type="SAM" id="MobiDB-lite"/>
    </source>
</evidence>
<dbReference type="Pfam" id="PF07727">
    <property type="entry name" value="RVT_2"/>
    <property type="match status" value="1"/>
</dbReference>
<feature type="domain" description="Integrase catalytic" evidence="2">
    <location>
        <begin position="935"/>
        <end position="1115"/>
    </location>
</feature>
<dbReference type="InterPro" id="IPR001584">
    <property type="entry name" value="Integrase_cat-core"/>
</dbReference>
<evidence type="ECO:0000313" key="4">
    <source>
        <dbReference type="Proteomes" id="UP000198406"/>
    </source>
</evidence>
<dbReference type="GO" id="GO:0015074">
    <property type="term" value="P:DNA integration"/>
    <property type="evidence" value="ECO:0007669"/>
    <property type="project" value="InterPro"/>
</dbReference>
<feature type="compositionally biased region" description="Low complexity" evidence="1">
    <location>
        <begin position="405"/>
        <end position="414"/>
    </location>
</feature>
<dbReference type="InParanoid" id="A0A1Z5KMI5"/>
<dbReference type="PANTHER" id="PTHR11439">
    <property type="entry name" value="GAG-POL-RELATED RETROTRANSPOSON"/>
    <property type="match status" value="1"/>
</dbReference>
<dbReference type="SUPFAM" id="SSF56672">
    <property type="entry name" value="DNA/RNA polymerases"/>
    <property type="match status" value="1"/>
</dbReference>
<dbReference type="InterPro" id="IPR013103">
    <property type="entry name" value="RVT_2"/>
</dbReference>
<dbReference type="EMBL" id="BDSP01000254">
    <property type="protein sequence ID" value="GAX27282.1"/>
    <property type="molecule type" value="Genomic_DNA"/>
</dbReference>
<evidence type="ECO:0000259" key="2">
    <source>
        <dbReference type="PROSITE" id="PS50994"/>
    </source>
</evidence>
<feature type="region of interest" description="Disordered" evidence="1">
    <location>
        <begin position="546"/>
        <end position="578"/>
    </location>
</feature>
<dbReference type="PANTHER" id="PTHR11439:SF467">
    <property type="entry name" value="INTEGRASE CATALYTIC DOMAIN-CONTAINING PROTEIN"/>
    <property type="match status" value="1"/>
</dbReference>
<name>A0A1Z5KMI5_FISSO</name>
<dbReference type="CDD" id="cd09272">
    <property type="entry name" value="RNase_HI_RT_Ty1"/>
    <property type="match status" value="1"/>
</dbReference>
<keyword evidence="4" id="KW-1185">Reference proteome</keyword>
<dbReference type="InterPro" id="IPR036397">
    <property type="entry name" value="RNaseH_sf"/>
</dbReference>